<dbReference type="SUPFAM" id="SSF51161">
    <property type="entry name" value="Trimeric LpxA-like enzymes"/>
    <property type="match status" value="1"/>
</dbReference>
<dbReference type="Proteomes" id="UP000318823">
    <property type="component" value="Chromosome"/>
</dbReference>
<evidence type="ECO:0000313" key="2">
    <source>
        <dbReference type="EMBL" id="QDM07318.1"/>
    </source>
</evidence>
<dbReference type="InterPro" id="IPR011004">
    <property type="entry name" value="Trimer_LpxA-like_sf"/>
</dbReference>
<gene>
    <name evidence="2" type="ORF">DYI28_00510</name>
</gene>
<name>A0AAP9IT12_BACOV</name>
<reference evidence="3" key="1">
    <citation type="journal article" date="2018" name="J. Anim. Genet.">
        <title>Acquired interbacterial defense systems protect against interspecies antagonism in the human gut microbiome.</title>
        <authorList>
            <person name="Ross B.D."/>
            <person name="Verster A.J."/>
            <person name="Radey M.C."/>
            <person name="Schmidtke D.T."/>
            <person name="Pope C.E."/>
            <person name="Hoffman L.R."/>
            <person name="Hajjar A."/>
            <person name="Peterson S.B."/>
            <person name="Borenstein E."/>
            <person name="Mougous J."/>
        </authorList>
    </citation>
    <scope>NUCLEOTIDE SEQUENCE [LARGE SCALE GENOMIC DNA]</scope>
    <source>
        <strain evidence="3">3725 D1 iv</strain>
    </source>
</reference>
<dbReference type="RefSeq" id="WP_050486404.1">
    <property type="nucleotide sequence ID" value="NZ_CAXSRA010000009.1"/>
</dbReference>
<evidence type="ECO:0000256" key="1">
    <source>
        <dbReference type="ARBA" id="ARBA00007274"/>
    </source>
</evidence>
<dbReference type="Pfam" id="PF00132">
    <property type="entry name" value="Hexapep"/>
    <property type="match status" value="1"/>
</dbReference>
<evidence type="ECO:0000313" key="3">
    <source>
        <dbReference type="Proteomes" id="UP000318823"/>
    </source>
</evidence>
<sequence>MDKIRMIILMFVRRIYFKFRGYRDEMLSKTTEFGLEGHRCIVAQPFLIVHPENVYMHEYARINPNSVILSNKGKFVMGKYSVASIGLSVVPDMHTSTVGIPQCCLGASHIHDKIEDVIVDEDVWIGMNVTLLGGAHLHRGCIVGANTLLSKHFSPPPYSVVAGNPARIIAVKFNIEQILQHEAKLYSSEERFTREQLEELFTKYYEGKRVFGVDANFSEDDETKLKNTMQFIGFKYPEFD</sequence>
<comment type="similarity">
    <text evidence="1">Belongs to the transferase hexapeptide repeat family.</text>
</comment>
<dbReference type="Gene3D" id="2.160.10.10">
    <property type="entry name" value="Hexapeptide repeat proteins"/>
    <property type="match status" value="1"/>
</dbReference>
<dbReference type="AlphaFoldDB" id="A0AAP9IT12"/>
<dbReference type="InterPro" id="IPR050179">
    <property type="entry name" value="Trans_hexapeptide_repeat"/>
</dbReference>
<dbReference type="PANTHER" id="PTHR43300">
    <property type="entry name" value="ACETYLTRANSFERASE"/>
    <property type="match status" value="1"/>
</dbReference>
<evidence type="ECO:0008006" key="4">
    <source>
        <dbReference type="Google" id="ProtNLM"/>
    </source>
</evidence>
<accession>A0AAP9IT12</accession>
<dbReference type="InterPro" id="IPR001451">
    <property type="entry name" value="Hexapep"/>
</dbReference>
<protein>
    <recommendedName>
        <fullName evidence="4">Acyltransferase</fullName>
    </recommendedName>
</protein>
<proteinExistence type="inferred from homology"/>
<dbReference type="PANTHER" id="PTHR43300:SF10">
    <property type="entry name" value="2,3,4,5-TETRAHYDROPYRIDINE-2,6-DICARBOXYLATE N-ACETYLTRANSFERASE"/>
    <property type="match status" value="1"/>
</dbReference>
<dbReference type="EMBL" id="CP041395">
    <property type="protein sequence ID" value="QDM07318.1"/>
    <property type="molecule type" value="Genomic_DNA"/>
</dbReference>
<organism evidence="2 3">
    <name type="scientific">Bacteroides ovatus</name>
    <dbReference type="NCBI Taxonomy" id="28116"/>
    <lineage>
        <taxon>Bacteria</taxon>
        <taxon>Pseudomonadati</taxon>
        <taxon>Bacteroidota</taxon>
        <taxon>Bacteroidia</taxon>
        <taxon>Bacteroidales</taxon>
        <taxon>Bacteroidaceae</taxon>
        <taxon>Bacteroides</taxon>
    </lineage>
</organism>